<comment type="caution">
    <text evidence="2">The sequence shown here is derived from an EMBL/GenBank/DDBJ whole genome shotgun (WGS) entry which is preliminary data.</text>
</comment>
<proteinExistence type="predicted"/>
<evidence type="ECO:0000313" key="2">
    <source>
        <dbReference type="EMBL" id="KDN52659.1"/>
    </source>
</evidence>
<dbReference type="Proteomes" id="UP000027361">
    <property type="component" value="Unassembled WGS sequence"/>
</dbReference>
<sequence length="80" mass="9293">MLHAVCIFIVCSNLSFTCKAWTFSGRLQQRKGSFWRPMSIMCKQMRGKGLYMYVRQAMRLGASGHQLDGQARQFSKQNKR</sequence>
<accession>A0A066WNS8</accession>
<evidence type="ECO:0000256" key="1">
    <source>
        <dbReference type="SAM" id="SignalP"/>
    </source>
</evidence>
<gene>
    <name evidence="2" type="ORF">K437DRAFT_175626</name>
</gene>
<dbReference type="InParanoid" id="A0A066WNS8"/>
<protein>
    <recommendedName>
        <fullName evidence="4">Secreted protein</fullName>
    </recommendedName>
</protein>
<organism evidence="2 3">
    <name type="scientific">Tilletiaria anomala (strain ATCC 24038 / CBS 436.72 / UBC 951)</name>
    <dbReference type="NCBI Taxonomy" id="1037660"/>
    <lineage>
        <taxon>Eukaryota</taxon>
        <taxon>Fungi</taxon>
        <taxon>Dikarya</taxon>
        <taxon>Basidiomycota</taxon>
        <taxon>Ustilaginomycotina</taxon>
        <taxon>Exobasidiomycetes</taxon>
        <taxon>Georgefischeriales</taxon>
        <taxon>Tilletiariaceae</taxon>
        <taxon>Tilletiaria</taxon>
    </lineage>
</organism>
<keyword evidence="1" id="KW-0732">Signal</keyword>
<evidence type="ECO:0000313" key="3">
    <source>
        <dbReference type="Proteomes" id="UP000027361"/>
    </source>
</evidence>
<keyword evidence="3" id="KW-1185">Reference proteome</keyword>
<name>A0A066WNS8_TILAU</name>
<dbReference type="EMBL" id="JMSN01000008">
    <property type="protein sequence ID" value="KDN52659.1"/>
    <property type="molecule type" value="Genomic_DNA"/>
</dbReference>
<feature type="chain" id="PRO_5001629211" description="Secreted protein" evidence="1">
    <location>
        <begin position="21"/>
        <end position="80"/>
    </location>
</feature>
<feature type="signal peptide" evidence="1">
    <location>
        <begin position="1"/>
        <end position="20"/>
    </location>
</feature>
<dbReference type="AlphaFoldDB" id="A0A066WNS8"/>
<evidence type="ECO:0008006" key="4">
    <source>
        <dbReference type="Google" id="ProtNLM"/>
    </source>
</evidence>
<dbReference type="GeneID" id="25261870"/>
<dbReference type="RefSeq" id="XP_013245498.1">
    <property type="nucleotide sequence ID" value="XM_013390044.1"/>
</dbReference>
<reference evidence="2 3" key="1">
    <citation type="submission" date="2014-05" db="EMBL/GenBank/DDBJ databases">
        <title>Draft genome sequence of a rare smut relative, Tilletiaria anomala UBC 951.</title>
        <authorList>
            <consortium name="DOE Joint Genome Institute"/>
            <person name="Toome M."/>
            <person name="Kuo A."/>
            <person name="Henrissat B."/>
            <person name="Lipzen A."/>
            <person name="Tritt A."/>
            <person name="Yoshinaga Y."/>
            <person name="Zane M."/>
            <person name="Barry K."/>
            <person name="Grigoriev I.V."/>
            <person name="Spatafora J.W."/>
            <person name="Aimea M.C."/>
        </authorList>
    </citation>
    <scope>NUCLEOTIDE SEQUENCE [LARGE SCALE GENOMIC DNA]</scope>
    <source>
        <strain evidence="2 3">UBC 951</strain>
    </source>
</reference>
<dbReference type="HOGENOM" id="CLU_2591462_0_0_1"/>